<name>A0ABW8TGR9_9CLOT</name>
<accession>A0ABW8TGR9</accession>
<protein>
    <submittedName>
        <fullName evidence="1">DUF3006 domain-containing protein</fullName>
    </submittedName>
</protein>
<dbReference type="EMBL" id="JBJIAA010000011">
    <property type="protein sequence ID" value="MFL0251492.1"/>
    <property type="molecule type" value="Genomic_DNA"/>
</dbReference>
<sequence>MLIDRFEENYAVCEKEDRTMINLKRSLIPKGAKEKDILILEDGRIFIDKDGTRKRKNEISHLMKDMWE</sequence>
<dbReference type="Pfam" id="PF11213">
    <property type="entry name" value="DUF3006"/>
    <property type="match status" value="1"/>
</dbReference>
<dbReference type="Proteomes" id="UP001623592">
    <property type="component" value="Unassembled WGS sequence"/>
</dbReference>
<proteinExistence type="predicted"/>
<organism evidence="1 2">
    <name type="scientific">Clostridium neuense</name>
    <dbReference type="NCBI Taxonomy" id="1728934"/>
    <lineage>
        <taxon>Bacteria</taxon>
        <taxon>Bacillati</taxon>
        <taxon>Bacillota</taxon>
        <taxon>Clostridia</taxon>
        <taxon>Eubacteriales</taxon>
        <taxon>Clostridiaceae</taxon>
        <taxon>Clostridium</taxon>
    </lineage>
</organism>
<dbReference type="InterPro" id="IPR021377">
    <property type="entry name" value="DUF3006"/>
</dbReference>
<dbReference type="RefSeq" id="WP_406788327.1">
    <property type="nucleotide sequence ID" value="NZ_JBJIAA010000011.1"/>
</dbReference>
<comment type="caution">
    <text evidence="1">The sequence shown here is derived from an EMBL/GenBank/DDBJ whole genome shotgun (WGS) entry which is preliminary data.</text>
</comment>
<evidence type="ECO:0000313" key="1">
    <source>
        <dbReference type="EMBL" id="MFL0251492.1"/>
    </source>
</evidence>
<keyword evidence="2" id="KW-1185">Reference proteome</keyword>
<reference evidence="1 2" key="1">
    <citation type="submission" date="2024-11" db="EMBL/GenBank/DDBJ databases">
        <authorList>
            <person name="Heng Y.C."/>
            <person name="Lim A.C.H."/>
            <person name="Lee J.K.Y."/>
            <person name="Kittelmann S."/>
        </authorList>
    </citation>
    <scope>NUCLEOTIDE SEQUENCE [LARGE SCALE GENOMIC DNA]</scope>
    <source>
        <strain evidence="1 2">WILCCON 0114</strain>
    </source>
</reference>
<gene>
    <name evidence="1" type="ORF">ACJDT4_13810</name>
</gene>
<evidence type="ECO:0000313" key="2">
    <source>
        <dbReference type="Proteomes" id="UP001623592"/>
    </source>
</evidence>